<dbReference type="Gene3D" id="3.20.20.40">
    <property type="entry name" value="1, 4-beta cellobiohydrolase"/>
    <property type="match status" value="1"/>
</dbReference>
<keyword evidence="11" id="KW-0472">Membrane</keyword>
<gene>
    <name evidence="12" type="ORF">ACI2L5_54990</name>
</gene>
<organism evidence="12 13">
    <name type="scientific">Streptomyces milbemycinicus</name>
    <dbReference type="NCBI Taxonomy" id="476552"/>
    <lineage>
        <taxon>Bacteria</taxon>
        <taxon>Bacillati</taxon>
        <taxon>Actinomycetota</taxon>
        <taxon>Actinomycetes</taxon>
        <taxon>Kitasatosporales</taxon>
        <taxon>Streptomycetaceae</taxon>
        <taxon>Streptomyces</taxon>
    </lineage>
</organism>
<evidence type="ECO:0000256" key="9">
    <source>
        <dbReference type="RuleBase" id="RU361186"/>
    </source>
</evidence>
<feature type="non-terminal residue" evidence="12">
    <location>
        <position position="1"/>
    </location>
</feature>
<evidence type="ECO:0000256" key="8">
    <source>
        <dbReference type="PROSITE-ProRule" id="PRU10057"/>
    </source>
</evidence>
<evidence type="ECO:0000256" key="6">
    <source>
        <dbReference type="ARBA" id="ARBA00023295"/>
    </source>
</evidence>
<dbReference type="Pfam" id="PF01341">
    <property type="entry name" value="Glyco_hydro_6"/>
    <property type="match status" value="1"/>
</dbReference>
<name>A0ABW8MA54_9ACTN</name>
<dbReference type="PROSITE" id="PS00656">
    <property type="entry name" value="GLYCOSYL_HYDROL_F6_2"/>
    <property type="match status" value="1"/>
</dbReference>
<dbReference type="EC" id="3.2.1.-" evidence="9"/>
<evidence type="ECO:0000256" key="5">
    <source>
        <dbReference type="ARBA" id="ARBA00023277"/>
    </source>
</evidence>
<dbReference type="RefSeq" id="WP_404749588.1">
    <property type="nucleotide sequence ID" value="NZ_JBJDQH010000386.1"/>
</dbReference>
<dbReference type="PANTHER" id="PTHR34876:SF4">
    <property type="entry name" value="1,4-BETA-D-GLUCAN CELLOBIOHYDROLASE C-RELATED"/>
    <property type="match status" value="1"/>
</dbReference>
<keyword evidence="3 9" id="KW-0136">Cellulose degradation</keyword>
<keyword evidence="5 9" id="KW-0119">Carbohydrate metabolism</keyword>
<sequence length="363" mass="39442">RSAGLAMITNRSGGVTGSRPPVRRRTSRWAGRGVAQLIVMVLVAEVVMAATTVQALLAGPVRHPAPRPSLPVVKPAFPATTRFYTDPHNPAATWVRDHPRDRRAAAIGRRIAAEPQAAWLTETNESLIEERARHLVRTAAAHRRLPVLVAYAIPQRDCEQLSSGGAGDVAAYRRWSDALARGIGRGRTIVILEPDALAHMSCLKRRQRAERFAALSYAARALQRGAPRARIYYDAGNSGWLPARTMAERLRRAGVERYGDGIAVNVSNFNATADEVRYGLSVVREVRRPHLGVVIDTSRNGAGPTRNHRFCDPPGRKLGRPPTAATGIPGVDAFLWIKQPGQADGCAAGAGMFVPGYAYRLTR</sequence>
<evidence type="ECO:0000256" key="4">
    <source>
        <dbReference type="ARBA" id="ARBA00023157"/>
    </source>
</evidence>
<dbReference type="InterPro" id="IPR036434">
    <property type="entry name" value="Beta_cellobiohydrolase_sf"/>
</dbReference>
<evidence type="ECO:0000256" key="3">
    <source>
        <dbReference type="ARBA" id="ARBA00023001"/>
    </source>
</evidence>
<keyword evidence="7 9" id="KW-0624">Polysaccharide degradation</keyword>
<evidence type="ECO:0000256" key="1">
    <source>
        <dbReference type="ARBA" id="ARBA00022729"/>
    </source>
</evidence>
<evidence type="ECO:0000256" key="10">
    <source>
        <dbReference type="SAM" id="MobiDB-lite"/>
    </source>
</evidence>
<keyword evidence="2 9" id="KW-0378">Hydrolase</keyword>
<dbReference type="SUPFAM" id="SSF51989">
    <property type="entry name" value="Glycosyl hydrolases family 6, cellulases"/>
    <property type="match status" value="1"/>
</dbReference>
<feature type="active site" description="Proton donor" evidence="8">
    <location>
        <position position="195"/>
    </location>
</feature>
<evidence type="ECO:0000256" key="7">
    <source>
        <dbReference type="ARBA" id="ARBA00023326"/>
    </source>
</evidence>
<protein>
    <recommendedName>
        <fullName evidence="9">Glucanase</fullName>
        <ecNumber evidence="9">3.2.1.-</ecNumber>
    </recommendedName>
</protein>
<dbReference type="InterPro" id="IPR016288">
    <property type="entry name" value="Beta_cellobiohydrolase"/>
</dbReference>
<dbReference type="GO" id="GO:0016787">
    <property type="term" value="F:hydrolase activity"/>
    <property type="evidence" value="ECO:0007669"/>
    <property type="project" value="UniProtKB-KW"/>
</dbReference>
<keyword evidence="6 9" id="KW-0326">Glycosidase</keyword>
<evidence type="ECO:0000313" key="12">
    <source>
        <dbReference type="EMBL" id="MFK4273880.1"/>
    </source>
</evidence>
<dbReference type="Proteomes" id="UP001620295">
    <property type="component" value="Unassembled WGS sequence"/>
</dbReference>
<reference evidence="12 13" key="1">
    <citation type="submission" date="2024-11" db="EMBL/GenBank/DDBJ databases">
        <title>The Natural Products Discovery Center: Release of the First 8490 Sequenced Strains for Exploring Actinobacteria Biosynthetic Diversity.</title>
        <authorList>
            <person name="Kalkreuter E."/>
            <person name="Kautsar S.A."/>
            <person name="Yang D."/>
            <person name="Bader C.D."/>
            <person name="Teijaro C.N."/>
            <person name="Fluegel L."/>
            <person name="Davis C.M."/>
            <person name="Simpson J.R."/>
            <person name="Lauterbach L."/>
            <person name="Steele A.D."/>
            <person name="Gui C."/>
            <person name="Meng S."/>
            <person name="Li G."/>
            <person name="Viehrig K."/>
            <person name="Ye F."/>
            <person name="Su P."/>
            <person name="Kiefer A.F."/>
            <person name="Nichols A."/>
            <person name="Cepeda A.J."/>
            <person name="Yan W."/>
            <person name="Fan B."/>
            <person name="Jiang Y."/>
            <person name="Adhikari A."/>
            <person name="Zheng C.-J."/>
            <person name="Schuster L."/>
            <person name="Cowan T.M."/>
            <person name="Smanski M.J."/>
            <person name="Chevrette M.G."/>
            <person name="De Carvalho L.P.S."/>
            <person name="Shen B."/>
        </authorList>
    </citation>
    <scope>NUCLEOTIDE SEQUENCE [LARGE SCALE GENOMIC DNA]</scope>
    <source>
        <strain evidence="12 13">NPDC020863</strain>
    </source>
</reference>
<accession>A0ABW8MA54</accession>
<evidence type="ECO:0000256" key="2">
    <source>
        <dbReference type="ARBA" id="ARBA00022801"/>
    </source>
</evidence>
<evidence type="ECO:0000313" key="13">
    <source>
        <dbReference type="Proteomes" id="UP001620295"/>
    </source>
</evidence>
<dbReference type="EMBL" id="JBJDQH010000386">
    <property type="protein sequence ID" value="MFK4273880.1"/>
    <property type="molecule type" value="Genomic_DNA"/>
</dbReference>
<dbReference type="PRINTS" id="PR00733">
    <property type="entry name" value="GLHYDRLASE6"/>
</dbReference>
<dbReference type="PANTHER" id="PTHR34876">
    <property type="match status" value="1"/>
</dbReference>
<comment type="similarity">
    <text evidence="9">Belongs to the glycosyl hydrolase family 6.</text>
</comment>
<keyword evidence="11" id="KW-0812">Transmembrane</keyword>
<dbReference type="InterPro" id="IPR001524">
    <property type="entry name" value="Glyco_hydro_6_CS"/>
</dbReference>
<comment type="caution">
    <text evidence="12">The sequence shown here is derived from an EMBL/GenBank/DDBJ whole genome shotgun (WGS) entry which is preliminary data.</text>
</comment>
<dbReference type="PIRSF" id="PIRSF001100">
    <property type="entry name" value="Beta_cellobiohydrolase"/>
    <property type="match status" value="1"/>
</dbReference>
<keyword evidence="1" id="KW-0732">Signal</keyword>
<keyword evidence="13" id="KW-1185">Reference proteome</keyword>
<feature type="region of interest" description="Disordered" evidence="10">
    <location>
        <begin position="1"/>
        <end position="25"/>
    </location>
</feature>
<evidence type="ECO:0000256" key="11">
    <source>
        <dbReference type="SAM" id="Phobius"/>
    </source>
</evidence>
<keyword evidence="4" id="KW-1015">Disulfide bond</keyword>
<proteinExistence type="inferred from homology"/>
<feature type="transmembrane region" description="Helical" evidence="11">
    <location>
        <begin position="33"/>
        <end position="57"/>
    </location>
</feature>
<keyword evidence="11" id="KW-1133">Transmembrane helix</keyword>